<evidence type="ECO:0000256" key="8">
    <source>
        <dbReference type="ARBA" id="ARBA00023136"/>
    </source>
</evidence>
<feature type="domain" description="ABC transporter" evidence="9">
    <location>
        <begin position="263"/>
        <end position="505"/>
    </location>
</feature>
<name>A0ABV3Q472_9BACL</name>
<reference evidence="10 11" key="1">
    <citation type="journal article" date="1979" name="Int. J. Syst. Evol. Microbiol.">
        <title>Bacillus globisporus subsp. marinus subsp. nov.</title>
        <authorList>
            <person name="Liu H."/>
        </authorList>
    </citation>
    <scope>NUCLEOTIDE SEQUENCE [LARGE SCALE GENOMIC DNA]</scope>
    <source>
        <strain evidence="10 11">DSM 1297</strain>
    </source>
</reference>
<evidence type="ECO:0000256" key="5">
    <source>
        <dbReference type="ARBA" id="ARBA00022741"/>
    </source>
</evidence>
<dbReference type="InterPro" id="IPR027417">
    <property type="entry name" value="P-loop_NTPase"/>
</dbReference>
<organism evidence="10 11">
    <name type="scientific">Jeotgalibacillus marinus</name>
    <dbReference type="NCBI Taxonomy" id="86667"/>
    <lineage>
        <taxon>Bacteria</taxon>
        <taxon>Bacillati</taxon>
        <taxon>Bacillota</taxon>
        <taxon>Bacilli</taxon>
        <taxon>Bacillales</taxon>
        <taxon>Caryophanaceae</taxon>
        <taxon>Jeotgalibacillus</taxon>
    </lineage>
</organism>
<proteinExistence type="predicted"/>
<evidence type="ECO:0000313" key="11">
    <source>
        <dbReference type="Proteomes" id="UP001556040"/>
    </source>
</evidence>
<keyword evidence="1" id="KW-0813">Transport</keyword>
<dbReference type="EMBL" id="JBFMIA010000005">
    <property type="protein sequence ID" value="MEW9501709.1"/>
    <property type="molecule type" value="Genomic_DNA"/>
</dbReference>
<keyword evidence="11" id="KW-1185">Reference proteome</keyword>
<gene>
    <name evidence="10" type="ORF">AB1471_07825</name>
</gene>
<dbReference type="Proteomes" id="UP001556040">
    <property type="component" value="Unassembled WGS sequence"/>
</dbReference>
<dbReference type="GO" id="GO:0005524">
    <property type="term" value="F:ATP binding"/>
    <property type="evidence" value="ECO:0007669"/>
    <property type="project" value="UniProtKB-KW"/>
</dbReference>
<sequence>MENYVLQMKRITKEFPGVRALDNVTFSVRKGEIHALCGENGAGKSTLMKILSGVYPYGTYDGEILIRGKPVEFKSIIESQNKGVSIIYQELALVEEMTVAENLFLGHDLMRAKVIDWDTIYREAQKWLDHIGLKIDPQMKVGDLTVGKQQLIEITKSLTKNADILILDEPTAALTESDVEILMNLLNELRSKGVTCIYISHKLGEVMSLANSVTILRDGQSISTDPIEDLTEEKIITKMVGRELTELFPFEPHTISEENILEVKNYSVIDRNVNKKVIDNASFILKKGEILGISGLMGSGRTELFTSLFGGFKGKQTGTVLIDGREISIQKPADAIKEGLAYVSEDRKRYGLILEMDIMKNSTLVALNKVMKLKVIDNALEVKRATEITRKMKLKAHNLEAKVSQLSGGNQQKVVLSKWLLNEPKVLILDEPTRGIDVGAKYEIYKIMNELVSQGVGIVIISSELPEVLGMSDRILVMSEGKFTGEFSREEATQEKIMTCATGGKSHE</sequence>
<dbReference type="CDD" id="cd03216">
    <property type="entry name" value="ABC_Carb_Monos_I"/>
    <property type="match status" value="1"/>
</dbReference>
<keyword evidence="6 10" id="KW-0067">ATP-binding</keyword>
<dbReference type="PROSITE" id="PS00211">
    <property type="entry name" value="ABC_TRANSPORTER_1"/>
    <property type="match status" value="1"/>
</dbReference>
<dbReference type="InterPro" id="IPR003439">
    <property type="entry name" value="ABC_transporter-like_ATP-bd"/>
</dbReference>
<evidence type="ECO:0000256" key="1">
    <source>
        <dbReference type="ARBA" id="ARBA00022448"/>
    </source>
</evidence>
<dbReference type="PANTHER" id="PTHR43790">
    <property type="entry name" value="CARBOHYDRATE TRANSPORT ATP-BINDING PROTEIN MG119-RELATED"/>
    <property type="match status" value="1"/>
</dbReference>
<evidence type="ECO:0000256" key="6">
    <source>
        <dbReference type="ARBA" id="ARBA00022840"/>
    </source>
</evidence>
<dbReference type="SMART" id="SM00382">
    <property type="entry name" value="AAA"/>
    <property type="match status" value="2"/>
</dbReference>
<evidence type="ECO:0000256" key="4">
    <source>
        <dbReference type="ARBA" id="ARBA00022737"/>
    </source>
</evidence>
<dbReference type="InterPro" id="IPR017871">
    <property type="entry name" value="ABC_transporter-like_CS"/>
</dbReference>
<dbReference type="Pfam" id="PF00005">
    <property type="entry name" value="ABC_tran"/>
    <property type="match status" value="2"/>
</dbReference>
<protein>
    <submittedName>
        <fullName evidence="10">Xylose ABC transporter ATP-binding protein</fullName>
    </submittedName>
</protein>
<feature type="domain" description="ABC transporter" evidence="9">
    <location>
        <begin position="6"/>
        <end position="243"/>
    </location>
</feature>
<dbReference type="InterPro" id="IPR003593">
    <property type="entry name" value="AAA+_ATPase"/>
</dbReference>
<keyword evidence="7" id="KW-1278">Translocase</keyword>
<dbReference type="Gene3D" id="3.40.50.300">
    <property type="entry name" value="P-loop containing nucleotide triphosphate hydrolases"/>
    <property type="match status" value="2"/>
</dbReference>
<evidence type="ECO:0000256" key="3">
    <source>
        <dbReference type="ARBA" id="ARBA00022597"/>
    </source>
</evidence>
<evidence type="ECO:0000256" key="7">
    <source>
        <dbReference type="ARBA" id="ARBA00022967"/>
    </source>
</evidence>
<keyword evidence="8" id="KW-0472">Membrane</keyword>
<dbReference type="SUPFAM" id="SSF52540">
    <property type="entry name" value="P-loop containing nucleoside triphosphate hydrolases"/>
    <property type="match status" value="2"/>
</dbReference>
<dbReference type="PANTHER" id="PTHR43790:SF1">
    <property type="entry name" value="XYLOSE IMPORT ATP-BINDING PROTEIN XYLG"/>
    <property type="match status" value="1"/>
</dbReference>
<keyword evidence="5" id="KW-0547">Nucleotide-binding</keyword>
<dbReference type="CDD" id="cd03215">
    <property type="entry name" value="ABC_Carb_Monos_II"/>
    <property type="match status" value="1"/>
</dbReference>
<evidence type="ECO:0000256" key="2">
    <source>
        <dbReference type="ARBA" id="ARBA00022475"/>
    </source>
</evidence>
<keyword evidence="2" id="KW-1003">Cell membrane</keyword>
<evidence type="ECO:0000259" key="9">
    <source>
        <dbReference type="PROSITE" id="PS50893"/>
    </source>
</evidence>
<dbReference type="InterPro" id="IPR050107">
    <property type="entry name" value="ABC_carbohydrate_import_ATPase"/>
</dbReference>
<keyword evidence="4" id="KW-0677">Repeat</keyword>
<dbReference type="RefSeq" id="WP_367779195.1">
    <property type="nucleotide sequence ID" value="NZ_JBFMIA010000005.1"/>
</dbReference>
<accession>A0ABV3Q472</accession>
<comment type="caution">
    <text evidence="10">The sequence shown here is derived from an EMBL/GenBank/DDBJ whole genome shotgun (WGS) entry which is preliminary data.</text>
</comment>
<keyword evidence="3" id="KW-0762">Sugar transport</keyword>
<evidence type="ECO:0000313" key="10">
    <source>
        <dbReference type="EMBL" id="MEW9501709.1"/>
    </source>
</evidence>
<dbReference type="NCBIfam" id="NF010069">
    <property type="entry name" value="PRK13549.1"/>
    <property type="match status" value="1"/>
</dbReference>
<dbReference type="PROSITE" id="PS50893">
    <property type="entry name" value="ABC_TRANSPORTER_2"/>
    <property type="match status" value="2"/>
</dbReference>